<dbReference type="InterPro" id="IPR013783">
    <property type="entry name" value="Ig-like_fold"/>
</dbReference>
<keyword evidence="3" id="KW-0732">Signal</keyword>
<gene>
    <name evidence="5" type="ORF">Phou_068820</name>
</gene>
<dbReference type="Gene3D" id="3.60.21.10">
    <property type="match status" value="1"/>
</dbReference>
<dbReference type="GO" id="GO:0004553">
    <property type="term" value="F:hydrolase activity, hydrolyzing O-glycosyl compounds"/>
    <property type="evidence" value="ECO:0007669"/>
    <property type="project" value="InterPro"/>
</dbReference>
<name>A0A6V8KBS9_9ACTN</name>
<dbReference type="SUPFAM" id="SSF51055">
    <property type="entry name" value="Carbohydrate binding domain"/>
    <property type="match status" value="3"/>
</dbReference>
<dbReference type="GO" id="GO:0005576">
    <property type="term" value="C:extracellular region"/>
    <property type="evidence" value="ECO:0007669"/>
    <property type="project" value="InterPro"/>
</dbReference>
<keyword evidence="1" id="KW-0378">Hydrolase</keyword>
<evidence type="ECO:0000256" key="2">
    <source>
        <dbReference type="SAM" id="MobiDB-lite"/>
    </source>
</evidence>
<dbReference type="EMBL" id="BLPF01000002">
    <property type="protein sequence ID" value="GFJ82702.1"/>
    <property type="molecule type" value="Genomic_DNA"/>
</dbReference>
<dbReference type="Proteomes" id="UP000482800">
    <property type="component" value="Unassembled WGS sequence"/>
</dbReference>
<evidence type="ECO:0000313" key="5">
    <source>
        <dbReference type="EMBL" id="GFJ82702.1"/>
    </source>
</evidence>
<reference evidence="5 6" key="2">
    <citation type="submission" date="2020-03" db="EMBL/GenBank/DDBJ databases">
        <authorList>
            <person name="Ichikawa N."/>
            <person name="Kimura A."/>
            <person name="Kitahashi Y."/>
            <person name="Uohara A."/>
        </authorList>
    </citation>
    <scope>NUCLEOTIDE SEQUENCE [LARGE SCALE GENOMIC DNA]</scope>
    <source>
        <strain evidence="5 6">NBRC 108639</strain>
    </source>
</reference>
<evidence type="ECO:0000256" key="1">
    <source>
        <dbReference type="ARBA" id="ARBA00022801"/>
    </source>
</evidence>
<accession>A0A6V8KBS9</accession>
<evidence type="ECO:0000256" key="3">
    <source>
        <dbReference type="SAM" id="SignalP"/>
    </source>
</evidence>
<proteinExistence type="predicted"/>
<evidence type="ECO:0000259" key="4">
    <source>
        <dbReference type="SMART" id="SM00495"/>
    </source>
</evidence>
<dbReference type="PANTHER" id="PTHR43143:SF5">
    <property type="entry name" value="SECRETED PROTEIN"/>
    <property type="match status" value="1"/>
</dbReference>
<dbReference type="Pfam" id="PF02839">
    <property type="entry name" value="CBM_5_12"/>
    <property type="match status" value="2"/>
</dbReference>
<dbReference type="InterPro" id="IPR004843">
    <property type="entry name" value="Calcineurin-like_PHP"/>
</dbReference>
<sequence>MKRTRALWTLVAVALAAVAVVPATAGAEEAPPVVGGAPTLNLRDGQALDGTVTVTAEPTAENDPVTDILVDDRAVDATRTAGTAHFAFDMGGNGTEARYHNYITVNGHTAESERVHFPDIPGGSAGVLDFPGEWLRSGINTITVNAGANWVDSTNTAAVGYEQLPNGEGGRCPNFDDFPLSSISLSLLGVVIDGEQNLFSYSFGDGTCGSSTPRLKQQLTFVLAGEPGGTTSGLRLDLDTRSLPNGAHTVKAVTASGATTSVTVGVNNAPAGSAKVTPAEGALVRGAQPVIAAAPREGETTVDSIALDGGPVENAETLAAGTSTFTFTVAAGNSIEARYHNYLMVNGNRVDLGGDYGAGGAEAVAVRLPNRYLRPGENSIQVVTGDYNSGSGATLCANHDDFRIARDSVGLSVSTGAAALSDVYYLTGGDRTATADATLALGDGTCGANKDAEFAFTISGARTTRTIDTLGSGGDAHLRLFVGGNGTDGGYRNQVLVNGIPLPLGIWEKEVADLAFPNEWLVPGVNVLDFAAGINPITVAPDCPAGNFDDFTMRDFQLFPAGGPQAVQLTRQVAQTTVTIGSSSYPAGAQVTTFVGDGTCGSTHNNTLRKQILFEVGAGLAARGLRADVDTATLADGRHSVTATSGDKTATRTFTVDNAAPVVSGSVPAEGQRLTATVALHVTVEDATGVAGTPTLTLDGRPVRQGDEIGHGLPAGAHVLAVTATDTLGNTATREVRFTSASIPDVPTALDTAVSGTNAPSATLSATIPGEDGVPLTATFTKADVVAPSGGYQGVAAAVPTTLDVQHEGGVDVGSLRPLDGRTVDTASSRDVVFQRYDVPLAATQAAPTLRWEGTIDPARVVALRVWDPAGRTWDVLTSARGKAGRSTVLTAPLTDAYRDGGTVHVLVTGEDPFADDLSPRDSSAQDDKDRFEDPATYDFALAHFTDTQYLSEGAAGGTYDDFDGRPEPTDIQVAEEQAIFAAAYRETTQWIADNAAGRKIAYTAHTGDIIENDYYDPLARNADGSLLRPGLNEQVDREFQRASAYQRVLDDKGVVNQVIAGNHDNQLGAETGPDSRFSKVFGADRYYQVAGAWPAGSEYHAWDEVTNVDGTVTLGRDNQNNYVLFSAGGLDFVAVGLSYGVTPAEAKWADSVFKRYKDRNGILLSHDYLRPSTSPDGRGAAFSAPDGSPLYKLVVEANPNVFLVLAGHEHGVGTNVKSNVGVTVAHDVVELLADYQFYTVSAGELWPDLVDTSGNVDLNGDGTADHKATDRLQFGASFLRLLQFDVDRAEMHIDTYSPLLQNFGATEYDIRADGSQTRPRYNGAEDNLTLPVDITTRKTSFSTDSLAAYVPGGEIGTDQVTANGTASVTWTGLLPATSYAWVVTATSADGGVAVAQPAVFRTAKGVPAVTATSAPVAWGTAATVTVRVDAAPAPVTGTVTLHEGTTVRGSAALSGGTATFTLPVGLAGGAHTLTASYSGSDHLDPAQATFTVTVNLPAAWSATTVYNTGDRVTYQGKVYAASWYAKNNKPGEVNGPWQELAMTEEGVAIWTPSRIFTGGDVATHDGKRWRARWYTRNQRPGDPNGPWEQIAPPPPDGSPATWTPTTVYQAGDRVTYQSKVYEAKWYNRNQPPGDRNGPWKLVS</sequence>
<dbReference type="PANTHER" id="PTHR43143">
    <property type="entry name" value="METALLOPHOSPHOESTERASE, CALCINEURIN SUPERFAMILY"/>
    <property type="match status" value="1"/>
</dbReference>
<dbReference type="SUPFAM" id="SSF56300">
    <property type="entry name" value="Metallo-dependent phosphatases"/>
    <property type="match status" value="1"/>
</dbReference>
<keyword evidence="6" id="KW-1185">Reference proteome</keyword>
<dbReference type="CDD" id="cd12215">
    <property type="entry name" value="ChiC_BD"/>
    <property type="match status" value="3"/>
</dbReference>
<organism evidence="5 6">
    <name type="scientific">Phytohabitans houttuyneae</name>
    <dbReference type="NCBI Taxonomy" id="1076126"/>
    <lineage>
        <taxon>Bacteria</taxon>
        <taxon>Bacillati</taxon>
        <taxon>Actinomycetota</taxon>
        <taxon>Actinomycetes</taxon>
        <taxon>Micromonosporales</taxon>
        <taxon>Micromonosporaceae</taxon>
    </lineage>
</organism>
<comment type="caution">
    <text evidence="5">The sequence shown here is derived from an EMBL/GenBank/DDBJ whole genome shotgun (WGS) entry which is preliminary data.</text>
</comment>
<feature type="domain" description="Chitin-binding type-3" evidence="4">
    <location>
        <begin position="1600"/>
        <end position="1643"/>
    </location>
</feature>
<dbReference type="InterPro" id="IPR036573">
    <property type="entry name" value="CBM_sf_5/12"/>
</dbReference>
<feature type="domain" description="Chitin-binding type-3" evidence="4">
    <location>
        <begin position="1498"/>
        <end position="1541"/>
    </location>
</feature>
<dbReference type="GO" id="GO:0005975">
    <property type="term" value="P:carbohydrate metabolic process"/>
    <property type="evidence" value="ECO:0007669"/>
    <property type="project" value="InterPro"/>
</dbReference>
<dbReference type="InterPro" id="IPR003610">
    <property type="entry name" value="CBM5/12"/>
</dbReference>
<dbReference type="Pfam" id="PF00149">
    <property type="entry name" value="Metallophos"/>
    <property type="match status" value="1"/>
</dbReference>
<dbReference type="InterPro" id="IPR029052">
    <property type="entry name" value="Metallo-depent_PP-like"/>
</dbReference>
<dbReference type="Pfam" id="PF16640">
    <property type="entry name" value="Big_3_5"/>
    <property type="match status" value="1"/>
</dbReference>
<reference evidence="5 6" key="1">
    <citation type="submission" date="2020-03" db="EMBL/GenBank/DDBJ databases">
        <title>Whole genome shotgun sequence of Phytohabitans houttuyneae NBRC 108639.</title>
        <authorList>
            <person name="Komaki H."/>
            <person name="Tamura T."/>
        </authorList>
    </citation>
    <scope>NUCLEOTIDE SEQUENCE [LARGE SCALE GENOMIC DNA]</scope>
    <source>
        <strain evidence="5 6">NBRC 108639</strain>
    </source>
</reference>
<dbReference type="GO" id="GO:0030246">
    <property type="term" value="F:carbohydrate binding"/>
    <property type="evidence" value="ECO:0007669"/>
    <property type="project" value="InterPro"/>
</dbReference>
<feature type="compositionally biased region" description="Basic and acidic residues" evidence="2">
    <location>
        <begin position="918"/>
        <end position="931"/>
    </location>
</feature>
<feature type="region of interest" description="Disordered" evidence="2">
    <location>
        <begin position="1577"/>
        <end position="1610"/>
    </location>
</feature>
<protein>
    <recommendedName>
        <fullName evidence="4">Chitin-binding type-3 domain-containing protein</fullName>
    </recommendedName>
</protein>
<dbReference type="SMART" id="SM00495">
    <property type="entry name" value="ChtBD3"/>
    <property type="match status" value="3"/>
</dbReference>
<feature type="chain" id="PRO_5038535869" description="Chitin-binding type-3 domain-containing protein" evidence="3">
    <location>
        <begin position="26"/>
        <end position="1644"/>
    </location>
</feature>
<dbReference type="InterPro" id="IPR032109">
    <property type="entry name" value="Big_3_5"/>
</dbReference>
<feature type="region of interest" description="Disordered" evidence="2">
    <location>
        <begin position="912"/>
        <end position="931"/>
    </location>
</feature>
<dbReference type="InterPro" id="IPR051918">
    <property type="entry name" value="STPP_CPPED1"/>
</dbReference>
<dbReference type="Gene3D" id="2.10.10.20">
    <property type="entry name" value="Carbohydrate-binding module superfamily 5/12"/>
    <property type="match status" value="3"/>
</dbReference>
<feature type="signal peptide" evidence="3">
    <location>
        <begin position="1"/>
        <end position="25"/>
    </location>
</feature>
<feature type="domain" description="Chitin-binding type-3" evidence="4">
    <location>
        <begin position="1548"/>
        <end position="1591"/>
    </location>
</feature>
<evidence type="ECO:0000313" key="6">
    <source>
        <dbReference type="Proteomes" id="UP000482800"/>
    </source>
</evidence>
<dbReference type="Gene3D" id="2.60.40.10">
    <property type="entry name" value="Immunoglobulins"/>
    <property type="match status" value="1"/>
</dbReference>